<evidence type="ECO:0000313" key="2">
    <source>
        <dbReference type="Proteomes" id="UP000672526"/>
    </source>
</evidence>
<accession>A0ABN7L6R8</accession>
<comment type="caution">
    <text evidence="1">The sequence shown here is derived from an EMBL/GenBank/DDBJ whole genome shotgun (WGS) entry which is preliminary data.</text>
</comment>
<organism evidence="1 2">
    <name type="scientific">Paraburkholderia haematera</name>
    <dbReference type="NCBI Taxonomy" id="2793077"/>
    <lineage>
        <taxon>Bacteria</taxon>
        <taxon>Pseudomonadati</taxon>
        <taxon>Pseudomonadota</taxon>
        <taxon>Betaproteobacteria</taxon>
        <taxon>Burkholderiales</taxon>
        <taxon>Burkholderiaceae</taxon>
        <taxon>Paraburkholderia</taxon>
    </lineage>
</organism>
<proteinExistence type="predicted"/>
<protein>
    <submittedName>
        <fullName evidence="1">Uncharacterized protein</fullName>
    </submittedName>
</protein>
<dbReference type="Proteomes" id="UP000672526">
    <property type="component" value="Unassembled WGS sequence"/>
</dbReference>
<reference evidence="1 2" key="1">
    <citation type="submission" date="2021-02" db="EMBL/GenBank/DDBJ databases">
        <authorList>
            <person name="Vanwijnsberghe S."/>
        </authorList>
    </citation>
    <scope>NUCLEOTIDE SEQUENCE [LARGE SCALE GENOMIC DNA]</scope>
    <source>
        <strain evidence="1 2">LMG 31837</strain>
    </source>
</reference>
<evidence type="ECO:0000313" key="1">
    <source>
        <dbReference type="EMBL" id="CAE6725829.1"/>
    </source>
</evidence>
<sequence length="69" mass="7460">MNTLPASVIDKLVPMCNWSSRISAKPIMVRLDPSTTAPAHIRGDGTPAYRAPLGKLFQGGHCESDLVLR</sequence>
<gene>
    <name evidence="1" type="ORF">R69888_01834</name>
</gene>
<keyword evidence="2" id="KW-1185">Reference proteome</keyword>
<name>A0ABN7L6R8_9BURK</name>
<dbReference type="EMBL" id="CAJNBK010000003">
    <property type="protein sequence ID" value="CAE6725829.1"/>
    <property type="molecule type" value="Genomic_DNA"/>
</dbReference>